<dbReference type="InParanoid" id="A0A2J7QND0"/>
<gene>
    <name evidence="1" type="ORF">B7P43_G03139</name>
</gene>
<sequence length="73" mass="8401">MSKILHIMTNTPLYVSSITLHEDLKVPLGKEVIKGKSTRYLNKIGHENVLMQPLLEQHNGRLKRNWPANLREG</sequence>
<name>A0A2J7QND0_9NEOP</name>
<comment type="caution">
    <text evidence="1">The sequence shown here is derived from an EMBL/GenBank/DDBJ whole genome shotgun (WGS) entry which is preliminary data.</text>
</comment>
<evidence type="ECO:0000313" key="1">
    <source>
        <dbReference type="EMBL" id="PNF30092.1"/>
    </source>
</evidence>
<dbReference type="EMBL" id="NEVH01013195">
    <property type="protein sequence ID" value="PNF30092.1"/>
    <property type="molecule type" value="Genomic_DNA"/>
</dbReference>
<organism evidence="1 2">
    <name type="scientific">Cryptotermes secundus</name>
    <dbReference type="NCBI Taxonomy" id="105785"/>
    <lineage>
        <taxon>Eukaryota</taxon>
        <taxon>Metazoa</taxon>
        <taxon>Ecdysozoa</taxon>
        <taxon>Arthropoda</taxon>
        <taxon>Hexapoda</taxon>
        <taxon>Insecta</taxon>
        <taxon>Pterygota</taxon>
        <taxon>Neoptera</taxon>
        <taxon>Polyneoptera</taxon>
        <taxon>Dictyoptera</taxon>
        <taxon>Blattodea</taxon>
        <taxon>Blattoidea</taxon>
        <taxon>Termitoidae</taxon>
        <taxon>Kalotermitidae</taxon>
        <taxon>Cryptotermitinae</taxon>
        <taxon>Cryptotermes</taxon>
    </lineage>
</organism>
<dbReference type="Proteomes" id="UP000235965">
    <property type="component" value="Unassembled WGS sequence"/>
</dbReference>
<protein>
    <submittedName>
        <fullName evidence="1">Uncharacterized protein</fullName>
    </submittedName>
</protein>
<proteinExistence type="predicted"/>
<dbReference type="AlphaFoldDB" id="A0A2J7QND0"/>
<reference evidence="1 2" key="1">
    <citation type="submission" date="2017-12" db="EMBL/GenBank/DDBJ databases">
        <title>Hemimetabolous genomes reveal molecular basis of termite eusociality.</title>
        <authorList>
            <person name="Harrison M.C."/>
            <person name="Jongepier E."/>
            <person name="Robertson H.M."/>
            <person name="Arning N."/>
            <person name="Bitard-Feildel T."/>
            <person name="Chao H."/>
            <person name="Childers C.P."/>
            <person name="Dinh H."/>
            <person name="Doddapaneni H."/>
            <person name="Dugan S."/>
            <person name="Gowin J."/>
            <person name="Greiner C."/>
            <person name="Han Y."/>
            <person name="Hu H."/>
            <person name="Hughes D.S.T."/>
            <person name="Huylmans A.-K."/>
            <person name="Kemena C."/>
            <person name="Kremer L.P.M."/>
            <person name="Lee S.L."/>
            <person name="Lopez-Ezquerra A."/>
            <person name="Mallet L."/>
            <person name="Monroy-Kuhn J.M."/>
            <person name="Moser A."/>
            <person name="Murali S.C."/>
            <person name="Muzny D.M."/>
            <person name="Otani S."/>
            <person name="Piulachs M.-D."/>
            <person name="Poelchau M."/>
            <person name="Qu J."/>
            <person name="Schaub F."/>
            <person name="Wada-Katsumata A."/>
            <person name="Worley K.C."/>
            <person name="Xie Q."/>
            <person name="Ylla G."/>
            <person name="Poulsen M."/>
            <person name="Gibbs R.A."/>
            <person name="Schal C."/>
            <person name="Richards S."/>
            <person name="Belles X."/>
            <person name="Korb J."/>
            <person name="Bornberg-Bauer E."/>
        </authorList>
    </citation>
    <scope>NUCLEOTIDE SEQUENCE [LARGE SCALE GENOMIC DNA]</scope>
    <source>
        <tissue evidence="1">Whole body</tissue>
    </source>
</reference>
<accession>A0A2J7QND0</accession>
<evidence type="ECO:0000313" key="2">
    <source>
        <dbReference type="Proteomes" id="UP000235965"/>
    </source>
</evidence>
<keyword evidence="2" id="KW-1185">Reference proteome</keyword>